<sequence length="161" mass="18569">MRTIKKGLLLLLFVSNANSFSMTQVTTSNADKIIGTWMMPDDEGIIKIFKDGKYYNGKIIWLKEREKDGSPLKDIENPVDSLRNRDVEGLEVMRGFQYEGDNTWSGGTFYAAKKGKEVEPDFILEDKDHLNIKISIFIFSLIVELTRVDTIHFFQKLNRVK</sequence>
<organism evidence="2">
    <name type="scientific">hydrothermal vent metagenome</name>
    <dbReference type="NCBI Taxonomy" id="652676"/>
    <lineage>
        <taxon>unclassified sequences</taxon>
        <taxon>metagenomes</taxon>
        <taxon>ecological metagenomes</taxon>
    </lineage>
</organism>
<evidence type="ECO:0000313" key="2">
    <source>
        <dbReference type="EMBL" id="VAX22896.1"/>
    </source>
</evidence>
<accession>A0A3B1BX37</accession>
<dbReference type="InterPro" id="IPR019223">
    <property type="entry name" value="DUF2147"/>
</dbReference>
<name>A0A3B1BX37_9ZZZZ</name>
<dbReference type="PANTHER" id="PTHR36919:SF2">
    <property type="entry name" value="BLL6627 PROTEIN"/>
    <property type="match status" value="1"/>
</dbReference>
<dbReference type="PANTHER" id="PTHR36919">
    <property type="entry name" value="BLR1215 PROTEIN"/>
    <property type="match status" value="1"/>
</dbReference>
<proteinExistence type="predicted"/>
<dbReference type="EMBL" id="UOGD01000238">
    <property type="protein sequence ID" value="VAX22896.1"/>
    <property type="molecule type" value="Genomic_DNA"/>
</dbReference>
<dbReference type="AlphaFoldDB" id="A0A3B1BX37"/>
<dbReference type="Pfam" id="PF09917">
    <property type="entry name" value="DUF2147"/>
    <property type="match status" value="1"/>
</dbReference>
<evidence type="ECO:0000259" key="1">
    <source>
        <dbReference type="Pfam" id="PF09917"/>
    </source>
</evidence>
<feature type="domain" description="DUF2147" evidence="1">
    <location>
        <begin position="35"/>
        <end position="137"/>
    </location>
</feature>
<dbReference type="Gene3D" id="2.40.128.520">
    <property type="match status" value="1"/>
</dbReference>
<protein>
    <recommendedName>
        <fullName evidence="1">DUF2147 domain-containing protein</fullName>
    </recommendedName>
</protein>
<gene>
    <name evidence="2" type="ORF">MNBD_IGNAVI01-696</name>
</gene>
<reference evidence="2" key="1">
    <citation type="submission" date="2018-06" db="EMBL/GenBank/DDBJ databases">
        <authorList>
            <person name="Zhirakovskaya E."/>
        </authorList>
    </citation>
    <scope>NUCLEOTIDE SEQUENCE</scope>
</reference>